<proteinExistence type="inferred from homology"/>
<sequence length="329" mass="37702">METMPQDESQPTFTKAQISKYFEHIQLPQKYRGDDVPRDLSLLTALHIHQIAAIPYENLSLHYSKYKTIDLDPHVLYTKIVEDGRNRGGYCMEGSLFFLHILRSLGFDVYPTGVRIRLRENGIPKGNYVGLTHVVLIIEFKPLSDGQEAEKYACDVAFGGDGPTVPMPLRTGVVTRNLGTQEIRFAQDFLPISRKHKFWIYQYRNAPEKPWNSFYVFNETEFLDPDFNVINYWTSQAPTFQKTTVIIVKFVLQKDDHAKDENKISGKLMLVNGTVKRNMGGKTEVVEECSNEPQRIKALENWFGITLTEEEVSGIKGYGTELRNVEILA</sequence>
<dbReference type="InterPro" id="IPR053710">
    <property type="entry name" value="Arylamine_NAT_domain_sf"/>
</dbReference>
<dbReference type="OrthoDB" id="10260017at2759"/>
<dbReference type="Pfam" id="PF00797">
    <property type="entry name" value="Acetyltransf_2"/>
    <property type="match status" value="1"/>
</dbReference>
<dbReference type="EMBL" id="CM003099">
    <property type="protein sequence ID" value="KUI65899.1"/>
    <property type="molecule type" value="Genomic_DNA"/>
</dbReference>
<dbReference type="SMR" id="A0A194VP05"/>
<accession>A0A194VP05</accession>
<gene>
    <name evidence="3" type="ORF">VM1G_02379</name>
</gene>
<evidence type="ECO:0000313" key="3">
    <source>
        <dbReference type="EMBL" id="KUI65899.1"/>
    </source>
</evidence>
<dbReference type="SUPFAM" id="SSF54001">
    <property type="entry name" value="Cysteine proteinases"/>
    <property type="match status" value="1"/>
</dbReference>
<dbReference type="GO" id="GO:0016407">
    <property type="term" value="F:acetyltransferase activity"/>
    <property type="evidence" value="ECO:0007669"/>
    <property type="project" value="InterPro"/>
</dbReference>
<dbReference type="PRINTS" id="PR01543">
    <property type="entry name" value="ANATRNSFRASE"/>
</dbReference>
<name>A0A194VP05_CYTMA</name>
<dbReference type="PANTHER" id="PTHR11786">
    <property type="entry name" value="N-HYDROXYARYLAMINE O-ACETYLTRANSFERASE"/>
    <property type="match status" value="1"/>
</dbReference>
<dbReference type="InterPro" id="IPR001447">
    <property type="entry name" value="Arylamine_N-AcTrfase"/>
</dbReference>
<dbReference type="PANTHER" id="PTHR11786:SF0">
    <property type="entry name" value="ARYLAMINE N-ACETYLTRANSFERASE 4-RELATED"/>
    <property type="match status" value="1"/>
</dbReference>
<dbReference type="InterPro" id="IPR038765">
    <property type="entry name" value="Papain-like_cys_pep_sf"/>
</dbReference>
<reference evidence="3" key="1">
    <citation type="submission" date="2014-12" db="EMBL/GenBank/DDBJ databases">
        <title>Genome Sequence of Valsa Canker Pathogens Uncovers a Specific Adaption of Colonization on Woody Bark.</title>
        <authorList>
            <person name="Yin Z."/>
            <person name="Liu H."/>
            <person name="Gao X."/>
            <person name="Li Z."/>
            <person name="Song N."/>
            <person name="Ke X."/>
            <person name="Dai Q."/>
            <person name="Wu Y."/>
            <person name="Sun Y."/>
            <person name="Xu J.-R."/>
            <person name="Kang Z.K."/>
            <person name="Wang L."/>
            <person name="Huang L."/>
        </authorList>
    </citation>
    <scope>NUCLEOTIDE SEQUENCE [LARGE SCALE GENOMIC DNA]</scope>
    <source>
        <strain evidence="3">03-8</strain>
    </source>
</reference>
<evidence type="ECO:0000256" key="1">
    <source>
        <dbReference type="ARBA" id="ARBA00006547"/>
    </source>
</evidence>
<protein>
    <submittedName>
        <fullName evidence="3">Arylamine N-acetyltransferase, liver isozyme</fullName>
    </submittedName>
</protein>
<dbReference type="Gene3D" id="3.30.2140.20">
    <property type="match status" value="1"/>
</dbReference>
<organism evidence="3 4">
    <name type="scientific">Cytospora mali</name>
    <name type="common">Apple Valsa canker fungus</name>
    <name type="synonym">Valsa mali</name>
    <dbReference type="NCBI Taxonomy" id="578113"/>
    <lineage>
        <taxon>Eukaryota</taxon>
        <taxon>Fungi</taxon>
        <taxon>Dikarya</taxon>
        <taxon>Ascomycota</taxon>
        <taxon>Pezizomycotina</taxon>
        <taxon>Sordariomycetes</taxon>
        <taxon>Sordariomycetidae</taxon>
        <taxon>Diaporthales</taxon>
        <taxon>Cytosporaceae</taxon>
        <taxon>Cytospora</taxon>
    </lineage>
</organism>
<keyword evidence="4" id="KW-1185">Reference proteome</keyword>
<comment type="similarity">
    <text evidence="1 2">Belongs to the arylamine N-acetyltransferase family.</text>
</comment>
<evidence type="ECO:0000313" key="4">
    <source>
        <dbReference type="Proteomes" id="UP000078559"/>
    </source>
</evidence>
<dbReference type="Proteomes" id="UP000078559">
    <property type="component" value="Chromosome 2"/>
</dbReference>
<keyword evidence="2" id="KW-0012">Acyltransferase</keyword>
<keyword evidence="2" id="KW-0808">Transferase</keyword>
<dbReference type="AlphaFoldDB" id="A0A194VP05"/>
<evidence type="ECO:0000256" key="2">
    <source>
        <dbReference type="RuleBase" id="RU003452"/>
    </source>
</evidence>